<proteinExistence type="predicted"/>
<sequence length="124" mass="14011">MVRDLDVPFTFFTLALCIVERCSQEEGYVPMVYTGYILLWEHRNGEWGCDHVTLEAAAAGLGVPNTTKVLRSCFVLLAVIVVLCSDVYGSSFKGYKIFFFNEQNKISVYVKVCGLCKEQESMFL</sequence>
<organism evidence="1 2">
    <name type="scientific">Brassica cretica</name>
    <name type="common">Mustard</name>
    <dbReference type="NCBI Taxonomy" id="69181"/>
    <lineage>
        <taxon>Eukaryota</taxon>
        <taxon>Viridiplantae</taxon>
        <taxon>Streptophyta</taxon>
        <taxon>Embryophyta</taxon>
        <taxon>Tracheophyta</taxon>
        <taxon>Spermatophyta</taxon>
        <taxon>Magnoliopsida</taxon>
        <taxon>eudicotyledons</taxon>
        <taxon>Gunneridae</taxon>
        <taxon>Pentapetalae</taxon>
        <taxon>rosids</taxon>
        <taxon>malvids</taxon>
        <taxon>Brassicales</taxon>
        <taxon>Brassicaceae</taxon>
        <taxon>Brassiceae</taxon>
        <taxon>Brassica</taxon>
    </lineage>
</organism>
<dbReference type="EMBL" id="QGKV02000832">
    <property type="protein sequence ID" value="KAF3551190.1"/>
    <property type="molecule type" value="Genomic_DNA"/>
</dbReference>
<evidence type="ECO:0000313" key="1">
    <source>
        <dbReference type="EMBL" id="KAF3551190.1"/>
    </source>
</evidence>
<gene>
    <name evidence="1" type="ORF">DY000_02010620</name>
</gene>
<accession>A0ABQ7CHK2</accession>
<keyword evidence="2" id="KW-1185">Reference proteome</keyword>
<comment type="caution">
    <text evidence="1">The sequence shown here is derived from an EMBL/GenBank/DDBJ whole genome shotgun (WGS) entry which is preliminary data.</text>
</comment>
<dbReference type="Proteomes" id="UP000266723">
    <property type="component" value="Unassembled WGS sequence"/>
</dbReference>
<protein>
    <submittedName>
        <fullName evidence="1">Uncharacterized protein</fullName>
    </submittedName>
</protein>
<name>A0ABQ7CHK2_BRACR</name>
<reference evidence="1 2" key="1">
    <citation type="journal article" date="2020" name="BMC Genomics">
        <title>Intraspecific diversification of the crop wild relative Brassica cretica Lam. using demographic model selection.</title>
        <authorList>
            <person name="Kioukis A."/>
            <person name="Michalopoulou V.A."/>
            <person name="Briers L."/>
            <person name="Pirintsos S."/>
            <person name="Studholme D.J."/>
            <person name="Pavlidis P."/>
            <person name="Sarris P.F."/>
        </authorList>
    </citation>
    <scope>NUCLEOTIDE SEQUENCE [LARGE SCALE GENOMIC DNA]</scope>
    <source>
        <strain evidence="2">cv. PFS-1207/04</strain>
    </source>
</reference>
<evidence type="ECO:0000313" key="2">
    <source>
        <dbReference type="Proteomes" id="UP000266723"/>
    </source>
</evidence>